<evidence type="ECO:0000256" key="1">
    <source>
        <dbReference type="SAM" id="MobiDB-lite"/>
    </source>
</evidence>
<name>A0A6P2DKB3_9BACT</name>
<evidence type="ECO:0000313" key="2">
    <source>
        <dbReference type="EMBL" id="VTS00993.1"/>
    </source>
</evidence>
<accession>A0A6P2DKB3</accession>
<protein>
    <submittedName>
        <fullName evidence="2">Uncharacterized protein</fullName>
    </submittedName>
</protein>
<feature type="region of interest" description="Disordered" evidence="1">
    <location>
        <begin position="1"/>
        <end position="28"/>
    </location>
</feature>
<dbReference type="RefSeq" id="WP_162672326.1">
    <property type="nucleotide sequence ID" value="NZ_LR593886.1"/>
</dbReference>
<feature type="compositionally biased region" description="Basic and acidic residues" evidence="1">
    <location>
        <begin position="1"/>
        <end position="14"/>
    </location>
</feature>
<organism evidence="2 3">
    <name type="scientific">Gemmata massiliana</name>
    <dbReference type="NCBI Taxonomy" id="1210884"/>
    <lineage>
        <taxon>Bacteria</taxon>
        <taxon>Pseudomonadati</taxon>
        <taxon>Planctomycetota</taxon>
        <taxon>Planctomycetia</taxon>
        <taxon>Gemmatales</taxon>
        <taxon>Gemmataceae</taxon>
        <taxon>Gemmata</taxon>
    </lineage>
</organism>
<sequence length="99" mass="10952">MERYPHSVRVDGRRPSRRAPRGRGKEGLTGADLCNAFLTARLRKVEAGELSAGRFTDYRTITVPLVGSLGSRRFVDDLVADDFAALRTGVHSQERPVGR</sequence>
<gene>
    <name evidence="2" type="ORF">SOIL9_79980</name>
</gene>
<evidence type="ECO:0000313" key="3">
    <source>
        <dbReference type="Proteomes" id="UP000464178"/>
    </source>
</evidence>
<keyword evidence="3" id="KW-1185">Reference proteome</keyword>
<reference evidence="2 3" key="1">
    <citation type="submission" date="2019-05" db="EMBL/GenBank/DDBJ databases">
        <authorList>
            <consortium name="Science for Life Laboratories"/>
        </authorList>
    </citation>
    <scope>NUCLEOTIDE SEQUENCE [LARGE SCALE GENOMIC DNA]</scope>
    <source>
        <strain evidence="2">Soil9</strain>
    </source>
</reference>
<dbReference type="Proteomes" id="UP000464178">
    <property type="component" value="Chromosome"/>
</dbReference>
<dbReference type="KEGG" id="gms:SOIL9_79980"/>
<dbReference type="AlphaFoldDB" id="A0A6P2DKB3"/>
<dbReference type="EMBL" id="LR593886">
    <property type="protein sequence ID" value="VTS00993.1"/>
    <property type="molecule type" value="Genomic_DNA"/>
</dbReference>
<proteinExistence type="predicted"/>